<sequence length="398" mass="45060">MRSSDPVQRFVIHVVETIPYASFLTVIAFHLIKKLVREVFVLIAFGINKLFPRALQAKNETLVRWLIKAGVNVRACSYHNTALYLLLEGEEEKKKSSGKNLCFRRFFSRRGAVSTKEIDLQRRVRIAKLLIQHGADVSASFYLDQTPFGWATLQSSRNRALIQLFLDNGADVNRKNLHGRNVAEEYLANAANTVYLPNTRGGIEPAFLKLIQPSGTYTSALHEACIFHRTLEIRNDTILLADGDINAKDTFGHTPLCYAVLSTSTADAAEDKKSTINLLLRLGADINQKIILNFFNEMETSILELAVLLGDRDIVEILLQHAAKLVDLESGDEKKALSDFNLEFIHNLDFDLKQSYLEYVEELREIRMSMQLAEEQTSLSRSIWFKKAFEGLSSSVKF</sequence>
<dbReference type="Proteomes" id="UP000215335">
    <property type="component" value="Unassembled WGS sequence"/>
</dbReference>
<comment type="caution">
    <text evidence="3">The sequence shown here is derived from an EMBL/GenBank/DDBJ whole genome shotgun (WGS) entry which is preliminary data.</text>
</comment>
<keyword evidence="4" id="KW-1185">Reference proteome</keyword>
<keyword evidence="1" id="KW-0677">Repeat</keyword>
<evidence type="ECO:0000256" key="2">
    <source>
        <dbReference type="ARBA" id="ARBA00023043"/>
    </source>
</evidence>
<evidence type="ECO:0000313" key="4">
    <source>
        <dbReference type="Proteomes" id="UP000215335"/>
    </source>
</evidence>
<proteinExistence type="predicted"/>
<dbReference type="AlphaFoldDB" id="A0A232F528"/>
<dbReference type="InterPro" id="IPR036770">
    <property type="entry name" value="Ankyrin_rpt-contain_sf"/>
</dbReference>
<keyword evidence="2" id="KW-0040">ANK repeat</keyword>
<accession>A0A232F528</accession>
<protein>
    <submittedName>
        <fullName evidence="3">Uncharacterized protein</fullName>
    </submittedName>
</protein>
<dbReference type="Gene3D" id="1.25.40.20">
    <property type="entry name" value="Ankyrin repeat-containing domain"/>
    <property type="match status" value="2"/>
</dbReference>
<evidence type="ECO:0000313" key="3">
    <source>
        <dbReference type="EMBL" id="OXU25891.1"/>
    </source>
</evidence>
<dbReference type="SUPFAM" id="SSF48403">
    <property type="entry name" value="Ankyrin repeat"/>
    <property type="match status" value="1"/>
</dbReference>
<dbReference type="InterPro" id="IPR050745">
    <property type="entry name" value="Multifunctional_regulatory"/>
</dbReference>
<gene>
    <name evidence="3" type="ORF">TSAR_011086</name>
</gene>
<dbReference type="PANTHER" id="PTHR24189">
    <property type="entry name" value="MYOTROPHIN"/>
    <property type="match status" value="1"/>
</dbReference>
<dbReference type="InterPro" id="IPR002110">
    <property type="entry name" value="Ankyrin_rpt"/>
</dbReference>
<reference evidence="3 4" key="1">
    <citation type="journal article" date="2017" name="Curr. Biol.">
        <title>The Evolution of Venom by Co-option of Single-Copy Genes.</title>
        <authorList>
            <person name="Martinson E.O."/>
            <person name="Mrinalini"/>
            <person name="Kelkar Y.D."/>
            <person name="Chang C.H."/>
            <person name="Werren J.H."/>
        </authorList>
    </citation>
    <scope>NUCLEOTIDE SEQUENCE [LARGE SCALE GENOMIC DNA]</scope>
    <source>
        <strain evidence="3 4">Alberta</strain>
        <tissue evidence="3">Whole body</tissue>
    </source>
</reference>
<dbReference type="SMART" id="SM00248">
    <property type="entry name" value="ANK"/>
    <property type="match status" value="4"/>
</dbReference>
<dbReference type="PANTHER" id="PTHR24189:SF50">
    <property type="entry name" value="ANKYRIN REPEAT AND SOCS BOX PROTEIN 2"/>
    <property type="match status" value="1"/>
</dbReference>
<dbReference type="EMBL" id="NNAY01000922">
    <property type="protein sequence ID" value="OXU25891.1"/>
    <property type="molecule type" value="Genomic_DNA"/>
</dbReference>
<organism evidence="3 4">
    <name type="scientific">Trichomalopsis sarcophagae</name>
    <dbReference type="NCBI Taxonomy" id="543379"/>
    <lineage>
        <taxon>Eukaryota</taxon>
        <taxon>Metazoa</taxon>
        <taxon>Ecdysozoa</taxon>
        <taxon>Arthropoda</taxon>
        <taxon>Hexapoda</taxon>
        <taxon>Insecta</taxon>
        <taxon>Pterygota</taxon>
        <taxon>Neoptera</taxon>
        <taxon>Endopterygota</taxon>
        <taxon>Hymenoptera</taxon>
        <taxon>Apocrita</taxon>
        <taxon>Proctotrupomorpha</taxon>
        <taxon>Chalcidoidea</taxon>
        <taxon>Pteromalidae</taxon>
        <taxon>Pteromalinae</taxon>
        <taxon>Trichomalopsis</taxon>
    </lineage>
</organism>
<name>A0A232F528_9HYME</name>
<evidence type="ECO:0000256" key="1">
    <source>
        <dbReference type="ARBA" id="ARBA00022737"/>
    </source>
</evidence>